<evidence type="ECO:0000259" key="7">
    <source>
        <dbReference type="Pfam" id="PF01757"/>
    </source>
</evidence>
<keyword evidence="2" id="KW-1003">Cell membrane</keyword>
<gene>
    <name evidence="8" type="ORF">UFOPK3495_00830</name>
    <name evidence="9" type="ORF">UFOPK4237_00314</name>
</gene>
<accession>A0A6J7S356</accession>
<feature type="domain" description="Acyltransferase 3" evidence="7">
    <location>
        <begin position="15"/>
        <end position="320"/>
    </location>
</feature>
<evidence type="ECO:0000256" key="4">
    <source>
        <dbReference type="ARBA" id="ARBA00022989"/>
    </source>
</evidence>
<feature type="transmembrane region" description="Helical" evidence="6">
    <location>
        <begin position="124"/>
        <end position="144"/>
    </location>
</feature>
<keyword evidence="4 6" id="KW-1133">Transmembrane helix</keyword>
<keyword evidence="3 6" id="KW-0812">Transmembrane</keyword>
<dbReference type="GO" id="GO:0009246">
    <property type="term" value="P:enterobacterial common antigen biosynthetic process"/>
    <property type="evidence" value="ECO:0007669"/>
    <property type="project" value="TreeGrafter"/>
</dbReference>
<feature type="transmembrane region" description="Helical" evidence="6">
    <location>
        <begin position="280"/>
        <end position="297"/>
    </location>
</feature>
<feature type="transmembrane region" description="Helical" evidence="6">
    <location>
        <begin position="186"/>
        <end position="207"/>
    </location>
</feature>
<feature type="transmembrane region" description="Helical" evidence="6">
    <location>
        <begin position="219"/>
        <end position="236"/>
    </location>
</feature>
<dbReference type="EMBL" id="CAFBPZ010000011">
    <property type="protein sequence ID" value="CAB5035461.1"/>
    <property type="molecule type" value="Genomic_DNA"/>
</dbReference>
<name>A0A6J7S356_9ZZZZ</name>
<feature type="transmembrane region" description="Helical" evidence="6">
    <location>
        <begin position="20"/>
        <end position="42"/>
    </location>
</feature>
<dbReference type="InterPro" id="IPR002656">
    <property type="entry name" value="Acyl_transf_3_dom"/>
</dbReference>
<keyword evidence="5 6" id="KW-0472">Membrane</keyword>
<reference evidence="9" key="1">
    <citation type="submission" date="2020-05" db="EMBL/GenBank/DDBJ databases">
        <authorList>
            <person name="Chiriac C."/>
            <person name="Salcher M."/>
            <person name="Ghai R."/>
            <person name="Kavagutti S V."/>
        </authorList>
    </citation>
    <scope>NUCLEOTIDE SEQUENCE</scope>
</reference>
<protein>
    <submittedName>
        <fullName evidence="9">Unannotated protein</fullName>
    </submittedName>
</protein>
<organism evidence="9">
    <name type="scientific">freshwater metagenome</name>
    <dbReference type="NCBI Taxonomy" id="449393"/>
    <lineage>
        <taxon>unclassified sequences</taxon>
        <taxon>metagenomes</taxon>
        <taxon>ecological metagenomes</taxon>
    </lineage>
</organism>
<evidence type="ECO:0000256" key="1">
    <source>
        <dbReference type="ARBA" id="ARBA00004651"/>
    </source>
</evidence>
<feature type="transmembrane region" description="Helical" evidence="6">
    <location>
        <begin position="151"/>
        <end position="166"/>
    </location>
</feature>
<sequence length="364" mass="41817">MRHDCGMTSARPRIEWMDVIKATAVIVIVVSHAVDLLAPVAAGQPAQTVWQMFMTILEPMRMPLFFMISGMLAASALNRPWNKVRRRTWGMAYLYVLWSVIFFAVVACYVRAPFVEQLLTYGKLILVAGNGYWYLYALVIYFCLVKVTQRWPIWILFSIAIVLSLMKEPILTLNREHLLGTGSGSMFVKVLINLVFYLIGIHFKAIIERIAASATWPRIIGIAAALTLIGFWRYNTPWSWEQSVLPASLLYIVLAVMLASTLVVLPKVRSYGIVIGRETLPIFVVQFPFMLILQQVFKNDYSFYNNQWFIAIFPIAFLAFDIVFALFLFRITKNNVGRYLFEVPHWVARDERSMPQVVDSEFSK</sequence>
<evidence type="ECO:0000256" key="6">
    <source>
        <dbReference type="SAM" id="Phobius"/>
    </source>
</evidence>
<dbReference type="AlphaFoldDB" id="A0A6J7S356"/>
<evidence type="ECO:0000313" key="8">
    <source>
        <dbReference type="EMBL" id="CAB4898520.1"/>
    </source>
</evidence>
<feature type="transmembrane region" description="Helical" evidence="6">
    <location>
        <begin position="62"/>
        <end position="81"/>
    </location>
</feature>
<evidence type="ECO:0000256" key="5">
    <source>
        <dbReference type="ARBA" id="ARBA00023136"/>
    </source>
</evidence>
<evidence type="ECO:0000256" key="2">
    <source>
        <dbReference type="ARBA" id="ARBA00022475"/>
    </source>
</evidence>
<dbReference type="GO" id="GO:0016413">
    <property type="term" value="F:O-acetyltransferase activity"/>
    <property type="evidence" value="ECO:0007669"/>
    <property type="project" value="TreeGrafter"/>
</dbReference>
<feature type="transmembrane region" description="Helical" evidence="6">
    <location>
        <begin position="248"/>
        <end position="268"/>
    </location>
</feature>
<feature type="transmembrane region" description="Helical" evidence="6">
    <location>
        <begin position="309"/>
        <end position="329"/>
    </location>
</feature>
<proteinExistence type="predicted"/>
<dbReference type="GO" id="GO:0005886">
    <property type="term" value="C:plasma membrane"/>
    <property type="evidence" value="ECO:0007669"/>
    <property type="project" value="UniProtKB-SubCell"/>
</dbReference>
<evidence type="ECO:0000313" key="9">
    <source>
        <dbReference type="EMBL" id="CAB5035461.1"/>
    </source>
</evidence>
<dbReference type="Pfam" id="PF01757">
    <property type="entry name" value="Acyl_transf_3"/>
    <property type="match status" value="1"/>
</dbReference>
<dbReference type="EMBL" id="CAFBMC010000037">
    <property type="protein sequence ID" value="CAB4898520.1"/>
    <property type="molecule type" value="Genomic_DNA"/>
</dbReference>
<evidence type="ECO:0000256" key="3">
    <source>
        <dbReference type="ARBA" id="ARBA00022692"/>
    </source>
</evidence>
<dbReference type="PANTHER" id="PTHR40074:SF4">
    <property type="entry name" value="INNER MEMBRANE PROTEIN YCFT"/>
    <property type="match status" value="1"/>
</dbReference>
<feature type="transmembrane region" description="Helical" evidence="6">
    <location>
        <begin position="93"/>
        <end position="112"/>
    </location>
</feature>
<dbReference type="PANTHER" id="PTHR40074">
    <property type="entry name" value="O-ACETYLTRANSFERASE WECH"/>
    <property type="match status" value="1"/>
</dbReference>
<comment type="subcellular location">
    <subcellularLocation>
        <location evidence="1">Cell membrane</location>
        <topology evidence="1">Multi-pass membrane protein</topology>
    </subcellularLocation>
</comment>